<protein>
    <recommendedName>
        <fullName evidence="4">Master regulator for biofilm formation</fullName>
    </recommendedName>
</protein>
<dbReference type="InterPro" id="IPR010368">
    <property type="entry name" value="Com_YlbF"/>
</dbReference>
<keyword evidence="3" id="KW-1185">Reference proteome</keyword>
<dbReference type="PANTHER" id="PTHR38448:SF1">
    <property type="entry name" value="YLBF FAMILY REGULATOR"/>
    <property type="match status" value="1"/>
</dbReference>
<proteinExistence type="predicted"/>
<feature type="region of interest" description="Disordered" evidence="1">
    <location>
        <begin position="126"/>
        <end position="145"/>
    </location>
</feature>
<feature type="compositionally biased region" description="Polar residues" evidence="1">
    <location>
        <begin position="135"/>
        <end position="145"/>
    </location>
</feature>
<evidence type="ECO:0000313" key="2">
    <source>
        <dbReference type="EMBL" id="KGR74014.1"/>
    </source>
</evidence>
<gene>
    <name evidence="2" type="ORF">CD33_18625</name>
</gene>
<evidence type="ECO:0000256" key="1">
    <source>
        <dbReference type="SAM" id="MobiDB-lite"/>
    </source>
</evidence>
<dbReference type="Proteomes" id="UP000030408">
    <property type="component" value="Unassembled WGS sequence"/>
</dbReference>
<comment type="caution">
    <text evidence="2">The sequence shown here is derived from an EMBL/GenBank/DDBJ whole genome shotgun (WGS) entry which is preliminary data.</text>
</comment>
<evidence type="ECO:0000313" key="3">
    <source>
        <dbReference type="Proteomes" id="UP000030408"/>
    </source>
</evidence>
<dbReference type="STRING" id="1384057.CD33_18625"/>
<dbReference type="PANTHER" id="PTHR38448">
    <property type="entry name" value="REGULATORY PROTEIN YLBF-RELATED"/>
    <property type="match status" value="1"/>
</dbReference>
<dbReference type="AlphaFoldDB" id="A0A0A3HNP7"/>
<dbReference type="SUPFAM" id="SSF158622">
    <property type="entry name" value="YheA/YmcA-like"/>
    <property type="match status" value="1"/>
</dbReference>
<sequence>MTTKVYTKDEIVEKAKEIAHMIANTEEVEFFKKAEEQINENQHIREKIASLKTLQKQAVNFQHLGKEKALKLIEEKITKIEEEIDATPIVQEFKQSQMDVNNLLQLVSNAIANNVTDEIIESTGGDILKGETGSKVRNSQPGSCS</sequence>
<dbReference type="InterPro" id="IPR023378">
    <property type="entry name" value="YheA/YmcA-like_dom_sf"/>
</dbReference>
<dbReference type="eggNOG" id="COG4550">
    <property type="taxonomic scope" value="Bacteria"/>
</dbReference>
<dbReference type="Pfam" id="PF06133">
    <property type="entry name" value="Com_YlbF"/>
    <property type="match status" value="1"/>
</dbReference>
<dbReference type="OrthoDB" id="2167788at2"/>
<accession>A0A0A3HNP7</accession>
<evidence type="ECO:0008006" key="4">
    <source>
        <dbReference type="Google" id="ProtNLM"/>
    </source>
</evidence>
<dbReference type="PIRSF" id="PIRSF021287">
    <property type="entry name" value="Biofilm_formation_YmcA"/>
    <property type="match status" value="1"/>
</dbReference>
<organism evidence="2 3">
    <name type="scientific">Ureibacillus sinduriensis BLB-1 = JCM 15800</name>
    <dbReference type="NCBI Taxonomy" id="1384057"/>
    <lineage>
        <taxon>Bacteria</taxon>
        <taxon>Bacillati</taxon>
        <taxon>Bacillota</taxon>
        <taxon>Bacilli</taxon>
        <taxon>Bacillales</taxon>
        <taxon>Caryophanaceae</taxon>
        <taxon>Ureibacillus</taxon>
    </lineage>
</organism>
<dbReference type="Gene3D" id="1.20.1500.10">
    <property type="entry name" value="YheA/YmcA-like"/>
    <property type="match status" value="1"/>
</dbReference>
<dbReference type="InterPro" id="IPR016783">
    <property type="entry name" value="Biofilm_formation_YmcA"/>
</dbReference>
<dbReference type="RefSeq" id="WP_036203306.1">
    <property type="nucleotide sequence ID" value="NZ_AVCY01000001.1"/>
</dbReference>
<dbReference type="EMBL" id="JPVO01000055">
    <property type="protein sequence ID" value="KGR74014.1"/>
    <property type="molecule type" value="Genomic_DNA"/>
</dbReference>
<reference evidence="2 3" key="1">
    <citation type="submission" date="2014-02" db="EMBL/GenBank/DDBJ databases">
        <title>Draft genome sequence of Lysinibacillus sinduriensis JCM 15800.</title>
        <authorList>
            <person name="Zhang F."/>
            <person name="Wang G."/>
            <person name="Zhang L."/>
        </authorList>
    </citation>
    <scope>NUCLEOTIDE SEQUENCE [LARGE SCALE GENOMIC DNA]</scope>
    <source>
        <strain evidence="2 3">JCM 15800</strain>
    </source>
</reference>
<name>A0A0A3HNP7_9BACL</name>
<dbReference type="InterPro" id="IPR052767">
    <property type="entry name" value="Bact_com_dev_regulator"/>
</dbReference>